<dbReference type="InterPro" id="IPR044123">
    <property type="entry name" value="W2_eIF2B_epsilon"/>
</dbReference>
<dbReference type="Gene3D" id="2.160.10.10">
    <property type="entry name" value="Hexapeptide repeat proteins"/>
    <property type="match status" value="1"/>
</dbReference>
<evidence type="ECO:0000256" key="3">
    <source>
        <dbReference type="ARBA" id="ARBA00022490"/>
    </source>
</evidence>
<feature type="region of interest" description="Disordered" evidence="7">
    <location>
        <begin position="510"/>
        <end position="534"/>
    </location>
</feature>
<comment type="subcellular location">
    <subcellularLocation>
        <location evidence="1">Cytoplasm</location>
        <location evidence="1">Cytosol</location>
    </subcellularLocation>
</comment>
<evidence type="ECO:0000256" key="5">
    <source>
        <dbReference type="ARBA" id="ARBA00044345"/>
    </source>
</evidence>
<feature type="compositionally biased region" description="Acidic residues" evidence="7">
    <location>
        <begin position="770"/>
        <end position="800"/>
    </location>
</feature>
<feature type="region of interest" description="Disordered" evidence="7">
    <location>
        <begin position="1"/>
        <end position="36"/>
    </location>
</feature>
<protein>
    <recommendedName>
        <fullName evidence="4">Translation initiation factor eIF2B subunit epsilon</fullName>
    </recommendedName>
    <alternativeName>
        <fullName evidence="5">eIF2B GDP-GTP exchange factor subunit epsilon</fullName>
    </alternativeName>
</protein>
<organism evidence="9 10">
    <name type="scientific">Pythium insidiosum</name>
    <name type="common">Pythiosis disease agent</name>
    <dbReference type="NCBI Taxonomy" id="114742"/>
    <lineage>
        <taxon>Eukaryota</taxon>
        <taxon>Sar</taxon>
        <taxon>Stramenopiles</taxon>
        <taxon>Oomycota</taxon>
        <taxon>Peronosporomycetes</taxon>
        <taxon>Pythiales</taxon>
        <taxon>Pythiaceae</taxon>
        <taxon>Pythium</taxon>
    </lineage>
</organism>
<dbReference type="GO" id="GO:0005851">
    <property type="term" value="C:eukaryotic translation initiation factor 2B complex"/>
    <property type="evidence" value="ECO:0007669"/>
    <property type="project" value="TreeGrafter"/>
</dbReference>
<keyword evidence="3" id="KW-0963">Cytoplasm</keyword>
<feature type="compositionally biased region" description="Acidic residues" evidence="7">
    <location>
        <begin position="452"/>
        <end position="474"/>
    </location>
</feature>
<reference evidence="9" key="1">
    <citation type="submission" date="2021-12" db="EMBL/GenBank/DDBJ databases">
        <title>Prjna785345.</title>
        <authorList>
            <person name="Rujirawat T."/>
            <person name="Krajaejun T."/>
        </authorList>
    </citation>
    <scope>NUCLEOTIDE SEQUENCE</scope>
    <source>
        <strain evidence="9">Pi057C3</strain>
    </source>
</reference>
<dbReference type="PROSITE" id="PS51363">
    <property type="entry name" value="W2"/>
    <property type="match status" value="1"/>
</dbReference>
<dbReference type="Proteomes" id="UP001209570">
    <property type="component" value="Unassembled WGS sequence"/>
</dbReference>
<dbReference type="SUPFAM" id="SSF48371">
    <property type="entry name" value="ARM repeat"/>
    <property type="match status" value="1"/>
</dbReference>
<dbReference type="GO" id="GO:0031369">
    <property type="term" value="F:translation initiation factor binding"/>
    <property type="evidence" value="ECO:0007669"/>
    <property type="project" value="InterPro"/>
</dbReference>
<dbReference type="InterPro" id="IPR056764">
    <property type="entry name" value="LbH_EIF2B3/5"/>
</dbReference>
<dbReference type="InterPro" id="IPR005835">
    <property type="entry name" value="NTP_transferase_dom"/>
</dbReference>
<gene>
    <name evidence="9" type="ORF">P43SY_001786</name>
</gene>
<dbReference type="InterPro" id="IPR016024">
    <property type="entry name" value="ARM-type_fold"/>
</dbReference>
<dbReference type="Gene3D" id="3.90.550.10">
    <property type="entry name" value="Spore Coat Polysaccharide Biosynthesis Protein SpsA, Chain A"/>
    <property type="match status" value="1"/>
</dbReference>
<comment type="similarity">
    <text evidence="2">Belongs to the eIF-2B gamma/epsilon subunits family.</text>
</comment>
<dbReference type="Pfam" id="PF00483">
    <property type="entry name" value="NTP_transferase"/>
    <property type="match status" value="1"/>
</dbReference>
<accession>A0AAD5LYK0</accession>
<dbReference type="GO" id="GO:0005829">
    <property type="term" value="C:cytosol"/>
    <property type="evidence" value="ECO:0007669"/>
    <property type="project" value="UniProtKB-SubCell"/>
</dbReference>
<dbReference type="GO" id="GO:0005085">
    <property type="term" value="F:guanyl-nucleotide exchange factor activity"/>
    <property type="evidence" value="ECO:0007669"/>
    <property type="project" value="InterPro"/>
</dbReference>
<dbReference type="EMBL" id="JAKCXM010000277">
    <property type="protein sequence ID" value="KAJ0396839.1"/>
    <property type="molecule type" value="Genomic_DNA"/>
</dbReference>
<keyword evidence="10" id="KW-1185">Reference proteome</keyword>
<dbReference type="CDD" id="cd04197">
    <property type="entry name" value="eIF-2B_epsilon_N"/>
    <property type="match status" value="1"/>
</dbReference>
<evidence type="ECO:0000313" key="9">
    <source>
        <dbReference type="EMBL" id="KAJ0396839.1"/>
    </source>
</evidence>
<dbReference type="PANTHER" id="PTHR45887:SF1">
    <property type="entry name" value="TRANSLATION INITIATION FACTOR EIF-2B SUBUNIT EPSILON"/>
    <property type="match status" value="1"/>
</dbReference>
<sequence length="800" mass="88303">MAKGAAAPRAAGTPGKKAQRKQPQGAPQQQSNDDVRRETPLQAIVFADSFSETFRPITLSRPKVLLPLANVPMLEYTLEFLASSGVQEVVVFCTRHVDEIERFLATESVVARRVHVRCVYSATTVTAGDALREIDRQQLIQSDPFVLVSGDVVANVALPAIIAEHRARHKADPNCIMTSVFKELPPGPRSTSLRALHDELVVAIDAQTSQLVLYEDAPHYASTRLATVFLEDHAQLAVRTDLLDCYIDVCSTEVLFKFSEDFDYQHLRQDFLHNEVQNYELGKKFFAKIVTDEFAARVLDPRTYSGISRAILQRWVFPLVPDNNYLGAPSQYTYHRGMVYRDADVSVSRTCALQRECIVGAGTRIGDGTVIRKSAVGRGCRIGKNVTIEGSFLWGNVVVEDGVVIKNAIVCDDVVIRAGAVVEEGCVLSFGVVIGAGFRLPAFTKVTTADKVDDDDGFSSEEEDHDEDADEQGGDEGLAKSAAAATEWNPLHVGVGGVGRLWTLDDDGIEADSEDEDEDDDGNDDEARAKKRDQRRLQTLKAHLIGGADVVAQQAAKWDAWETTSTDSEAEDEDDDGLLLHGDGADHILGEVESPTARFHRIVRDTVISGDVAGNNPDDLFMEIKGFKFSENRTFGEVIHAILSGLLDRVPTTENQSVMALAASVLAKFTKWSTVLQTCLKEDGNAPEVIAALEAYVLDAEHRDVWTPVFRYLLQSVHDLEWVSEDDVLEWHASRVAEGDENAEDADDEARSLRVALATSDAVQEFIDWLQEEEEESDEEESDEDDDDEEEEDEDSEDDE</sequence>
<evidence type="ECO:0000313" key="10">
    <source>
        <dbReference type="Proteomes" id="UP001209570"/>
    </source>
</evidence>
<dbReference type="GO" id="GO:0003743">
    <property type="term" value="F:translation initiation factor activity"/>
    <property type="evidence" value="ECO:0007669"/>
    <property type="project" value="TreeGrafter"/>
</dbReference>
<dbReference type="InterPro" id="IPR051956">
    <property type="entry name" value="eIF2B_epsilon"/>
</dbReference>
<dbReference type="InterPro" id="IPR003307">
    <property type="entry name" value="W2_domain"/>
</dbReference>
<dbReference type="PANTHER" id="PTHR45887">
    <property type="entry name" value="TRANSLATION INITIATION FACTOR EIF-2B SUBUNIT EPSILON"/>
    <property type="match status" value="1"/>
</dbReference>
<dbReference type="CDD" id="cd05787">
    <property type="entry name" value="LbH_eIF2B_epsilon"/>
    <property type="match status" value="1"/>
</dbReference>
<feature type="compositionally biased region" description="Low complexity" evidence="7">
    <location>
        <begin position="1"/>
        <end position="30"/>
    </location>
</feature>
<dbReference type="AlphaFoldDB" id="A0AAD5LYK0"/>
<evidence type="ECO:0000256" key="6">
    <source>
        <dbReference type="ARBA" id="ARBA00046432"/>
    </source>
</evidence>
<evidence type="ECO:0000256" key="1">
    <source>
        <dbReference type="ARBA" id="ARBA00004514"/>
    </source>
</evidence>
<dbReference type="Gene3D" id="1.25.40.180">
    <property type="match status" value="1"/>
</dbReference>
<comment type="subunit">
    <text evidence="6">Component of the translation initiation factor 2B (eIF2B) complex which is a heterodecamer of two sets of five different subunits: alpha, beta, gamma, delta and epsilon. Subunits alpha, beta and delta comprise a regulatory subcomplex and subunits epsilon and gamma comprise a catalytic subcomplex. Within the complex, the hexameric regulatory complex resides at the center, with the two heterodimeric catalytic subcomplexes bound on opposite sides.</text>
</comment>
<proteinExistence type="inferred from homology"/>
<dbReference type="InterPro" id="IPR029044">
    <property type="entry name" value="Nucleotide-diphossugar_trans"/>
</dbReference>
<dbReference type="CDD" id="cd11558">
    <property type="entry name" value="W2_eIF2B_epsilon"/>
    <property type="match status" value="1"/>
</dbReference>
<dbReference type="SUPFAM" id="SSF53448">
    <property type="entry name" value="Nucleotide-diphospho-sugar transferases"/>
    <property type="match status" value="1"/>
</dbReference>
<evidence type="ECO:0000256" key="2">
    <source>
        <dbReference type="ARBA" id="ARBA00007878"/>
    </source>
</evidence>
<comment type="caution">
    <text evidence="9">The sequence shown here is derived from an EMBL/GenBank/DDBJ whole genome shotgun (WGS) entry which is preliminary data.</text>
</comment>
<feature type="domain" description="W2" evidence="8">
    <location>
        <begin position="593"/>
        <end position="780"/>
    </location>
</feature>
<feature type="region of interest" description="Disordered" evidence="7">
    <location>
        <begin position="769"/>
        <end position="800"/>
    </location>
</feature>
<feature type="compositionally biased region" description="Acidic residues" evidence="7">
    <location>
        <begin position="510"/>
        <end position="524"/>
    </location>
</feature>
<name>A0AAD5LYK0_PYTIN</name>
<evidence type="ECO:0000259" key="8">
    <source>
        <dbReference type="PROSITE" id="PS51363"/>
    </source>
</evidence>
<dbReference type="Pfam" id="PF25084">
    <property type="entry name" value="LbH_EIF2B"/>
    <property type="match status" value="1"/>
</dbReference>
<feature type="region of interest" description="Disordered" evidence="7">
    <location>
        <begin position="451"/>
        <end position="480"/>
    </location>
</feature>
<evidence type="ECO:0000256" key="4">
    <source>
        <dbReference type="ARBA" id="ARBA00044144"/>
    </source>
</evidence>
<dbReference type="InterPro" id="IPR035543">
    <property type="entry name" value="eIF-2B_epsilon_N"/>
</dbReference>
<dbReference type="Pfam" id="PF02020">
    <property type="entry name" value="W2"/>
    <property type="match status" value="1"/>
</dbReference>
<evidence type="ECO:0000256" key="7">
    <source>
        <dbReference type="SAM" id="MobiDB-lite"/>
    </source>
</evidence>